<evidence type="ECO:0000313" key="5">
    <source>
        <dbReference type="Proteomes" id="UP001159428"/>
    </source>
</evidence>
<name>A0AAU9W987_9CNID</name>
<dbReference type="GO" id="GO:0016491">
    <property type="term" value="F:oxidoreductase activity"/>
    <property type="evidence" value="ECO:0007669"/>
    <property type="project" value="UniProtKB-KW"/>
</dbReference>
<dbReference type="Gene3D" id="2.60.120.590">
    <property type="entry name" value="Alpha-ketoglutarate-dependent dioxygenase AlkB-like"/>
    <property type="match status" value="1"/>
</dbReference>
<dbReference type="PROSITE" id="PS51471">
    <property type="entry name" value="FE2OG_OXY"/>
    <property type="match status" value="1"/>
</dbReference>
<evidence type="ECO:0000313" key="4">
    <source>
        <dbReference type="EMBL" id="CAH3108719.1"/>
    </source>
</evidence>
<keyword evidence="2" id="KW-0560">Oxidoreductase</keyword>
<reference evidence="4 5" key="1">
    <citation type="submission" date="2022-05" db="EMBL/GenBank/DDBJ databases">
        <authorList>
            <consortium name="Genoscope - CEA"/>
            <person name="William W."/>
        </authorList>
    </citation>
    <scope>NUCLEOTIDE SEQUENCE [LARGE SCALE GENOMIC DNA]</scope>
</reference>
<comment type="similarity">
    <text evidence="2">Belongs to the iron/ascorbate-dependent oxidoreductase family.</text>
</comment>
<dbReference type="FunFam" id="2.60.120.590:FF:000019">
    <property type="entry name" value="DNA N6-methyl adenine demethylase"/>
    <property type="match status" value="1"/>
</dbReference>
<proteinExistence type="inferred from homology"/>
<keyword evidence="2" id="KW-0408">Iron</keyword>
<accession>A0AAU9W987</accession>
<dbReference type="PANTHER" id="PTHR12463">
    <property type="entry name" value="OXYGENASE-RELATED"/>
    <property type="match status" value="1"/>
</dbReference>
<protein>
    <recommendedName>
        <fullName evidence="3">Fe2OG dioxygenase domain-containing protein</fullName>
    </recommendedName>
</protein>
<organism evidence="4 5">
    <name type="scientific">Pocillopora meandrina</name>
    <dbReference type="NCBI Taxonomy" id="46732"/>
    <lineage>
        <taxon>Eukaryota</taxon>
        <taxon>Metazoa</taxon>
        <taxon>Cnidaria</taxon>
        <taxon>Anthozoa</taxon>
        <taxon>Hexacorallia</taxon>
        <taxon>Scleractinia</taxon>
        <taxon>Astrocoeniina</taxon>
        <taxon>Pocilloporidae</taxon>
        <taxon>Pocillopora</taxon>
    </lineage>
</organism>
<dbReference type="Proteomes" id="UP001159428">
    <property type="component" value="Unassembled WGS sequence"/>
</dbReference>
<dbReference type="GO" id="GO:0070988">
    <property type="term" value="P:demethylation"/>
    <property type="evidence" value="ECO:0007669"/>
    <property type="project" value="InterPro"/>
</dbReference>
<dbReference type="InterPro" id="IPR037151">
    <property type="entry name" value="AlkB-like_sf"/>
</dbReference>
<evidence type="ECO:0000256" key="1">
    <source>
        <dbReference type="ARBA" id="ARBA00001954"/>
    </source>
</evidence>
<feature type="domain" description="Fe2OG dioxygenase" evidence="3">
    <location>
        <begin position="147"/>
        <end position="243"/>
    </location>
</feature>
<keyword evidence="2" id="KW-0479">Metal-binding</keyword>
<evidence type="ECO:0000259" key="3">
    <source>
        <dbReference type="PROSITE" id="PS51471"/>
    </source>
</evidence>
<dbReference type="GO" id="GO:0032451">
    <property type="term" value="F:demethylase activity"/>
    <property type="evidence" value="ECO:0007669"/>
    <property type="project" value="TreeGrafter"/>
</dbReference>
<gene>
    <name evidence="4" type="ORF">PMEA_00002676</name>
</gene>
<dbReference type="AlphaFoldDB" id="A0AAU9W987"/>
<comment type="caution">
    <text evidence="4">The sequence shown here is derived from an EMBL/GenBank/DDBJ whole genome shotgun (WGS) entry which is preliminary data.</text>
</comment>
<dbReference type="InterPro" id="IPR005123">
    <property type="entry name" value="Oxoglu/Fe-dep_dioxygenase_dom"/>
</dbReference>
<comment type="cofactor">
    <cofactor evidence="1">
        <name>Fe(2+)</name>
        <dbReference type="ChEBI" id="CHEBI:29033"/>
    </cofactor>
</comment>
<dbReference type="SUPFAM" id="SSF51197">
    <property type="entry name" value="Clavaminate synthase-like"/>
    <property type="match status" value="1"/>
</dbReference>
<dbReference type="PANTHER" id="PTHR12463:SF0">
    <property type="entry name" value="ALPHA-KETOGLUTARATE-DEPENDENT DIOXYGENASE ALKB HOMOLOG 4"/>
    <property type="match status" value="1"/>
</dbReference>
<dbReference type="InterPro" id="IPR032857">
    <property type="entry name" value="ALKBH4"/>
</dbReference>
<keyword evidence="5" id="KW-1185">Reference proteome</keyword>
<dbReference type="GO" id="GO:0046872">
    <property type="term" value="F:metal ion binding"/>
    <property type="evidence" value="ECO:0007669"/>
    <property type="project" value="UniProtKB-KW"/>
</dbReference>
<sequence length="281" mass="32145">MADGCGCTGIRKCLLCEENKKSNNMFADKRSKTTENYEFCILCGETFLVGQECLHRKDIDDVNVKLKGITVIQDFINEIEEETIVADIEKTVWKPSQSGRRKQDFGPQVNFKKRKLKLNNFTGLPQFSKVLVERMWRIVPLLSDFQPVELCNLEYTPDRGSSIDPHFDDFWVWGERLVTINLLSDSSLTFSVSGDTSHIEVSVPMPRRSLIIVQGPARYEWKHAIKRQDILSRRIAVTLRELAQDFCEGGKSYTVGYELIKTALSFQGESVHVSINKEREG</sequence>
<dbReference type="EMBL" id="CALNXJ010000011">
    <property type="protein sequence ID" value="CAH3108719.1"/>
    <property type="molecule type" value="Genomic_DNA"/>
</dbReference>
<evidence type="ECO:0000256" key="2">
    <source>
        <dbReference type="RuleBase" id="RU003682"/>
    </source>
</evidence>